<accession>A0A4T0L0R0</accession>
<feature type="region of interest" description="Disordered" evidence="6">
    <location>
        <begin position="1"/>
        <end position="30"/>
    </location>
</feature>
<dbReference type="EMBL" id="SPOF01000024">
    <property type="protein sequence ID" value="TIB11369.1"/>
    <property type="molecule type" value="Genomic_DNA"/>
</dbReference>
<keyword evidence="3" id="KW-0805">Transcription regulation</keyword>
<evidence type="ECO:0000256" key="3">
    <source>
        <dbReference type="ARBA" id="ARBA00023015"/>
    </source>
</evidence>
<evidence type="ECO:0000256" key="2">
    <source>
        <dbReference type="ARBA" id="ARBA00022491"/>
    </source>
</evidence>
<feature type="compositionally biased region" description="Polar residues" evidence="6">
    <location>
        <begin position="185"/>
        <end position="198"/>
    </location>
</feature>
<protein>
    <submittedName>
        <fullName evidence="7">Uncharacterized protein</fullName>
    </submittedName>
</protein>
<dbReference type="Proteomes" id="UP000306954">
    <property type="component" value="Unassembled WGS sequence"/>
</dbReference>
<evidence type="ECO:0000256" key="5">
    <source>
        <dbReference type="ARBA" id="ARBA00023242"/>
    </source>
</evidence>
<sequence length="294" mass="32405">MSSEVGNELGWTSEAPETKRDKKRRDLVEKLSRQTGETYEKRDLIFLETHNRLLDVHNHLLSTTPTTAYDATRAPSTGAPMICREQTLRLYELSLERDAQLSAVKHAHGYAMDSARSLYEIERARVQEEYDVVQRSIKTRLSEAIEEKRRKLKEEKDADVGSDSLLDPSTFSRSTRTSRNRKSGHASTSQGGTPTQADGSTSGSGNVNGNGNTMESELNAPPSSYLGVPFEDILGTSSISSVLNGKKKKMPAGPAGMTGPFLGLGRSINAGLTAAKEVDVDTDMMEIRKKRRRK</sequence>
<dbReference type="OrthoDB" id="70376at2759"/>
<keyword evidence="5" id="KW-0539">Nucleus</keyword>
<dbReference type="AlphaFoldDB" id="A0A4T0L0R0"/>
<evidence type="ECO:0000313" key="7">
    <source>
        <dbReference type="EMBL" id="TIB11369.1"/>
    </source>
</evidence>
<evidence type="ECO:0000256" key="1">
    <source>
        <dbReference type="ARBA" id="ARBA00004123"/>
    </source>
</evidence>
<evidence type="ECO:0000256" key="4">
    <source>
        <dbReference type="ARBA" id="ARBA00023163"/>
    </source>
</evidence>
<keyword evidence="4" id="KW-0804">Transcription</keyword>
<feature type="compositionally biased region" description="Basic and acidic residues" evidence="6">
    <location>
        <begin position="16"/>
        <end position="30"/>
    </location>
</feature>
<dbReference type="InterPro" id="IPR013907">
    <property type="entry name" value="Sds3"/>
</dbReference>
<reference evidence="7 8" key="1">
    <citation type="submission" date="2019-03" db="EMBL/GenBank/DDBJ databases">
        <title>Sequencing 23 genomes of Wallemia ichthyophaga.</title>
        <authorList>
            <person name="Gostincar C."/>
        </authorList>
    </citation>
    <scope>NUCLEOTIDE SEQUENCE [LARGE SCALE GENOMIC DNA]</scope>
    <source>
        <strain evidence="7 8">EXF-8621</strain>
    </source>
</reference>
<organism evidence="7 8">
    <name type="scientific">Wallemia ichthyophaga</name>
    <dbReference type="NCBI Taxonomy" id="245174"/>
    <lineage>
        <taxon>Eukaryota</taxon>
        <taxon>Fungi</taxon>
        <taxon>Dikarya</taxon>
        <taxon>Basidiomycota</taxon>
        <taxon>Wallemiomycotina</taxon>
        <taxon>Wallemiomycetes</taxon>
        <taxon>Wallemiales</taxon>
        <taxon>Wallemiaceae</taxon>
        <taxon>Wallemia</taxon>
    </lineage>
</organism>
<feature type="compositionally biased region" description="Low complexity" evidence="6">
    <location>
        <begin position="199"/>
        <end position="213"/>
    </location>
</feature>
<dbReference type="GO" id="GO:0010468">
    <property type="term" value="P:regulation of gene expression"/>
    <property type="evidence" value="ECO:0007669"/>
    <property type="project" value="UniProtKB-ARBA"/>
</dbReference>
<name>A0A4T0L0R0_WALIC</name>
<dbReference type="SMART" id="SM01401">
    <property type="entry name" value="Sds3"/>
    <property type="match status" value="1"/>
</dbReference>
<evidence type="ECO:0000256" key="6">
    <source>
        <dbReference type="SAM" id="MobiDB-lite"/>
    </source>
</evidence>
<dbReference type="OMA" id="THNTRKL"/>
<feature type="compositionally biased region" description="Basic and acidic residues" evidence="6">
    <location>
        <begin position="148"/>
        <end position="159"/>
    </location>
</feature>
<gene>
    <name evidence="7" type="ORF">E3P90_02452</name>
</gene>
<evidence type="ECO:0000313" key="8">
    <source>
        <dbReference type="Proteomes" id="UP000306954"/>
    </source>
</evidence>
<proteinExistence type="predicted"/>
<comment type="subcellular location">
    <subcellularLocation>
        <location evidence="1">Nucleus</location>
    </subcellularLocation>
</comment>
<comment type="caution">
    <text evidence="7">The sequence shown here is derived from an EMBL/GenBank/DDBJ whole genome shotgun (WGS) entry which is preliminary data.</text>
</comment>
<keyword evidence="2" id="KW-0678">Repressor</keyword>
<dbReference type="GO" id="GO:0005654">
    <property type="term" value="C:nucleoplasm"/>
    <property type="evidence" value="ECO:0007669"/>
    <property type="project" value="UniProtKB-ARBA"/>
</dbReference>
<feature type="region of interest" description="Disordered" evidence="6">
    <location>
        <begin position="148"/>
        <end position="223"/>
    </location>
</feature>
<dbReference type="Pfam" id="PF08598">
    <property type="entry name" value="Sds3"/>
    <property type="match status" value="1"/>
</dbReference>